<dbReference type="AlphaFoldDB" id="A0A6G1DTJ8"/>
<dbReference type="EMBL" id="SPHZ02000006">
    <property type="protein sequence ID" value="KAF0914983.1"/>
    <property type="molecule type" value="Genomic_DNA"/>
</dbReference>
<reference evidence="2 3" key="1">
    <citation type="submission" date="2019-11" db="EMBL/GenBank/DDBJ databases">
        <title>Whole genome sequence of Oryza granulata.</title>
        <authorList>
            <person name="Li W."/>
        </authorList>
    </citation>
    <scope>NUCLEOTIDE SEQUENCE [LARGE SCALE GENOMIC DNA]</scope>
    <source>
        <strain evidence="3">cv. Menghai</strain>
        <tissue evidence="2">Leaf</tissue>
    </source>
</reference>
<feature type="compositionally biased region" description="Low complexity" evidence="1">
    <location>
        <begin position="12"/>
        <end position="22"/>
    </location>
</feature>
<evidence type="ECO:0000256" key="1">
    <source>
        <dbReference type="SAM" id="MobiDB-lite"/>
    </source>
</evidence>
<accession>A0A6G1DTJ8</accession>
<evidence type="ECO:0000313" key="2">
    <source>
        <dbReference type="EMBL" id="KAF0914983.1"/>
    </source>
</evidence>
<proteinExistence type="predicted"/>
<dbReference type="Proteomes" id="UP000479710">
    <property type="component" value="Unassembled WGS sequence"/>
</dbReference>
<feature type="compositionally biased region" description="Low complexity" evidence="1">
    <location>
        <begin position="30"/>
        <end position="57"/>
    </location>
</feature>
<gene>
    <name evidence="2" type="ORF">E2562_033063</name>
</gene>
<name>A0A6G1DTJ8_9ORYZ</name>
<keyword evidence="3" id="KW-1185">Reference proteome</keyword>
<organism evidence="2 3">
    <name type="scientific">Oryza meyeriana var. granulata</name>
    <dbReference type="NCBI Taxonomy" id="110450"/>
    <lineage>
        <taxon>Eukaryota</taxon>
        <taxon>Viridiplantae</taxon>
        <taxon>Streptophyta</taxon>
        <taxon>Embryophyta</taxon>
        <taxon>Tracheophyta</taxon>
        <taxon>Spermatophyta</taxon>
        <taxon>Magnoliopsida</taxon>
        <taxon>Liliopsida</taxon>
        <taxon>Poales</taxon>
        <taxon>Poaceae</taxon>
        <taxon>BOP clade</taxon>
        <taxon>Oryzoideae</taxon>
        <taxon>Oryzeae</taxon>
        <taxon>Oryzinae</taxon>
        <taxon>Oryza</taxon>
        <taxon>Oryza meyeriana</taxon>
    </lineage>
</organism>
<feature type="region of interest" description="Disordered" evidence="1">
    <location>
        <begin position="1"/>
        <end position="68"/>
    </location>
</feature>
<sequence length="68" mass="6653">MASRLRPLKACLPSLPSSGPVGSPSPPIGPSASAPSSSLYSVATRNPSAAAGAPPRGNRGEAIATARE</sequence>
<protein>
    <submittedName>
        <fullName evidence="2">Uncharacterized protein</fullName>
    </submittedName>
</protein>
<comment type="caution">
    <text evidence="2">The sequence shown here is derived from an EMBL/GenBank/DDBJ whole genome shotgun (WGS) entry which is preliminary data.</text>
</comment>
<evidence type="ECO:0000313" key="3">
    <source>
        <dbReference type="Proteomes" id="UP000479710"/>
    </source>
</evidence>